<organism evidence="1 2">
    <name type="scientific">Echinococcus multilocularis</name>
    <name type="common">Fox tapeworm</name>
    <dbReference type="NCBI Taxonomy" id="6211"/>
    <lineage>
        <taxon>Eukaryota</taxon>
        <taxon>Metazoa</taxon>
        <taxon>Spiralia</taxon>
        <taxon>Lophotrochozoa</taxon>
        <taxon>Platyhelminthes</taxon>
        <taxon>Cestoda</taxon>
        <taxon>Eucestoda</taxon>
        <taxon>Cyclophyllidea</taxon>
        <taxon>Taeniidae</taxon>
        <taxon>Echinococcus</taxon>
    </lineage>
</organism>
<keyword evidence="2" id="KW-1185">Reference proteome</keyword>
<dbReference type="EMBL" id="LN902849">
    <property type="protein sequence ID" value="CDS36794.1"/>
    <property type="molecule type" value="Genomic_DNA"/>
</dbReference>
<accession>A0A068XWN6</accession>
<name>A0A068XWN6_ECHMU</name>
<dbReference type="AlphaFoldDB" id="A0A068XWN6"/>
<evidence type="ECO:0000313" key="1">
    <source>
        <dbReference type="EMBL" id="CDS36794.1"/>
    </source>
</evidence>
<protein>
    <submittedName>
        <fullName evidence="1">Uncharacterized protein</fullName>
    </submittedName>
</protein>
<sequence>MCCKQHGPRIIASHTTGGNDGIFIVIDEADTDISLHINIVIKSAFRRLLSGLSISTYVMVAQLLPNLGSSGIYGDWMPLLGHPRPRGTGSAALTPVDGVLDGLPWPSNWLMRATRLSQQCASMVLDFLS</sequence>
<gene>
    <name evidence="1" type="ORF">EmuJ_000395900</name>
</gene>
<reference evidence="1" key="1">
    <citation type="journal article" date="2013" name="Nature">
        <title>The genomes of four tapeworm species reveal adaptations to parasitism.</title>
        <authorList>
            <person name="Tsai I.J."/>
            <person name="Zarowiecki M."/>
            <person name="Holroyd N."/>
            <person name="Garciarrubio A."/>
            <person name="Sanchez-Flores A."/>
            <person name="Brooks K.L."/>
            <person name="Tracey A."/>
            <person name="Bobes R.J."/>
            <person name="Fragoso G."/>
            <person name="Sciutto E."/>
            <person name="Aslett M."/>
            <person name="Beasley H."/>
            <person name="Bennett H.M."/>
            <person name="Cai J."/>
            <person name="Camicia F."/>
            <person name="Clark R."/>
            <person name="Cucher M."/>
            <person name="De Silva N."/>
            <person name="Day T.A."/>
            <person name="Deplazes P."/>
            <person name="Estrada K."/>
            <person name="Fernandez C."/>
            <person name="Holland P.W."/>
            <person name="Hou J."/>
            <person name="Hu S."/>
            <person name="Huckvale T."/>
            <person name="Hung S.S."/>
            <person name="Kamenetzky L."/>
            <person name="Keane J.A."/>
            <person name="Kiss F."/>
            <person name="Koziol U."/>
            <person name="Lambert O."/>
            <person name="Liu K."/>
            <person name="Luo X."/>
            <person name="Luo Y."/>
            <person name="Macchiaroli N."/>
            <person name="Nichol S."/>
            <person name="Paps J."/>
            <person name="Parkinson J."/>
            <person name="Pouchkina-Stantcheva N."/>
            <person name="Riddiford N."/>
            <person name="Rosenzvit M."/>
            <person name="Salinas G."/>
            <person name="Wasmuth J.D."/>
            <person name="Zamanian M."/>
            <person name="Zheng Y."/>
            <person name="Cai X."/>
            <person name="Soberon X."/>
            <person name="Olson P.D."/>
            <person name="Laclette J.P."/>
            <person name="Brehm K."/>
            <person name="Berriman M."/>
            <person name="Garciarrubio A."/>
            <person name="Bobes R.J."/>
            <person name="Fragoso G."/>
            <person name="Sanchez-Flores A."/>
            <person name="Estrada K."/>
            <person name="Cevallos M.A."/>
            <person name="Morett E."/>
            <person name="Gonzalez V."/>
            <person name="Portillo T."/>
            <person name="Ochoa-Leyva A."/>
            <person name="Jose M.V."/>
            <person name="Sciutto E."/>
            <person name="Landa A."/>
            <person name="Jimenez L."/>
            <person name="Valdes V."/>
            <person name="Carrero J.C."/>
            <person name="Larralde C."/>
            <person name="Morales-Montor J."/>
            <person name="Limon-Lason J."/>
            <person name="Soberon X."/>
            <person name="Laclette J.P."/>
        </authorList>
    </citation>
    <scope>NUCLEOTIDE SEQUENCE [LARGE SCALE GENOMIC DNA]</scope>
</reference>
<proteinExistence type="predicted"/>
<dbReference type="Proteomes" id="UP000017246">
    <property type="component" value="Unassembled WGS sequence"/>
</dbReference>
<reference evidence="1" key="2">
    <citation type="submission" date="2015-11" db="EMBL/GenBank/DDBJ databases">
        <authorList>
            <person name="Zhang Y."/>
            <person name="Guo Z."/>
        </authorList>
    </citation>
    <scope>NUCLEOTIDE SEQUENCE</scope>
</reference>
<evidence type="ECO:0000313" key="2">
    <source>
        <dbReference type="Proteomes" id="UP000017246"/>
    </source>
</evidence>